<dbReference type="GeneID" id="40321601"/>
<dbReference type="EMBL" id="MKKU01000685">
    <property type="protein sequence ID" value="RNF04272.1"/>
    <property type="molecule type" value="Genomic_DNA"/>
</dbReference>
<feature type="region of interest" description="Disordered" evidence="1">
    <location>
        <begin position="34"/>
        <end position="64"/>
    </location>
</feature>
<dbReference type="RefSeq" id="XP_029225013.1">
    <property type="nucleotide sequence ID" value="XM_029374847.1"/>
</dbReference>
<comment type="caution">
    <text evidence="2">The sequence shown here is derived from an EMBL/GenBank/DDBJ whole genome shotgun (WGS) entry which is preliminary data.</text>
</comment>
<reference evidence="2 3" key="1">
    <citation type="journal article" date="2018" name="BMC Genomics">
        <title>Genomic comparison of Trypanosoma conorhini and Trypanosoma rangeli to Trypanosoma cruzi strains of high and low virulence.</title>
        <authorList>
            <person name="Bradwell K.R."/>
            <person name="Koparde V.N."/>
            <person name="Matveyev A.V."/>
            <person name="Serrano M.G."/>
            <person name="Alves J.M."/>
            <person name="Parikh H."/>
            <person name="Huang B."/>
            <person name="Lee V."/>
            <person name="Espinosa-Alvarez O."/>
            <person name="Ortiz P.A."/>
            <person name="Costa-Martins A.G."/>
            <person name="Teixeira M.M."/>
            <person name="Buck G.A."/>
        </authorList>
    </citation>
    <scope>NUCLEOTIDE SEQUENCE [LARGE SCALE GENOMIC DNA]</scope>
    <source>
        <strain evidence="2 3">025E</strain>
    </source>
</reference>
<feature type="compositionally biased region" description="Polar residues" evidence="1">
    <location>
        <begin position="130"/>
        <end position="162"/>
    </location>
</feature>
<name>A0A422NFM7_9TRYP</name>
<organism evidence="2 3">
    <name type="scientific">Trypanosoma conorhini</name>
    <dbReference type="NCBI Taxonomy" id="83891"/>
    <lineage>
        <taxon>Eukaryota</taxon>
        <taxon>Discoba</taxon>
        <taxon>Euglenozoa</taxon>
        <taxon>Kinetoplastea</taxon>
        <taxon>Metakinetoplastina</taxon>
        <taxon>Trypanosomatida</taxon>
        <taxon>Trypanosomatidae</taxon>
        <taxon>Trypanosoma</taxon>
    </lineage>
</organism>
<proteinExistence type="predicted"/>
<evidence type="ECO:0000256" key="1">
    <source>
        <dbReference type="SAM" id="MobiDB-lite"/>
    </source>
</evidence>
<sequence length="162" mass="17694">MEKVAEKHLPPHALARSLVISAAPSRSICPRRAMQVTPRGRLDASNRSAPGKNDHATTVKRERRGRCQRFLGTKCVYTASAPPPNPSPPGAHVGRVRCKGRARQVNHAVVRKQLVCEETPERCSPVRPDNPNSSWRGQGHPGSTVQQSTGPVPLWSVQSPRP</sequence>
<dbReference type="AlphaFoldDB" id="A0A422NFM7"/>
<protein>
    <submittedName>
        <fullName evidence="2">Uncharacterized protein</fullName>
    </submittedName>
</protein>
<evidence type="ECO:0000313" key="3">
    <source>
        <dbReference type="Proteomes" id="UP000284403"/>
    </source>
</evidence>
<gene>
    <name evidence="2" type="ORF">Tco025E_07990</name>
</gene>
<accession>A0A422NFM7</accession>
<feature type="region of interest" description="Disordered" evidence="1">
    <location>
        <begin position="118"/>
        <end position="162"/>
    </location>
</feature>
<evidence type="ECO:0000313" key="2">
    <source>
        <dbReference type="EMBL" id="RNF04272.1"/>
    </source>
</evidence>
<keyword evidence="3" id="KW-1185">Reference proteome</keyword>
<dbReference type="Proteomes" id="UP000284403">
    <property type="component" value="Unassembled WGS sequence"/>
</dbReference>